<dbReference type="InterPro" id="IPR039418">
    <property type="entry name" value="LexA-like"/>
</dbReference>
<dbReference type="EMBL" id="CABVHF010000001">
    <property type="protein sequence ID" value="VVM38178.1"/>
    <property type="molecule type" value="Genomic_DNA"/>
</dbReference>
<dbReference type="Proteomes" id="UP000399692">
    <property type="component" value="Unassembled WGS sequence"/>
</dbReference>
<gene>
    <name evidence="2" type="primary">umuD_1</name>
    <name evidence="2" type="ORF">PS631_00141</name>
</gene>
<dbReference type="EC" id="3.4.21.-" evidence="2"/>
<evidence type="ECO:0000313" key="2">
    <source>
        <dbReference type="EMBL" id="VVM38178.1"/>
    </source>
</evidence>
<accession>A0A5E6P4I5</accession>
<dbReference type="RefSeq" id="WP_150568914.1">
    <property type="nucleotide sequence ID" value="NZ_CABVHF010000001.1"/>
</dbReference>
<dbReference type="AlphaFoldDB" id="A0A5E6P4I5"/>
<dbReference type="InterPro" id="IPR050077">
    <property type="entry name" value="LexA_repressor"/>
</dbReference>
<dbReference type="Pfam" id="PF00717">
    <property type="entry name" value="Peptidase_S24"/>
    <property type="match status" value="1"/>
</dbReference>
<organism evidence="2 3">
    <name type="scientific">Pseudomonas fluorescens</name>
    <dbReference type="NCBI Taxonomy" id="294"/>
    <lineage>
        <taxon>Bacteria</taxon>
        <taxon>Pseudomonadati</taxon>
        <taxon>Pseudomonadota</taxon>
        <taxon>Gammaproteobacteria</taxon>
        <taxon>Pseudomonadales</taxon>
        <taxon>Pseudomonadaceae</taxon>
        <taxon>Pseudomonas</taxon>
    </lineage>
</organism>
<dbReference type="PANTHER" id="PTHR33516:SF2">
    <property type="entry name" value="LEXA REPRESSOR-RELATED"/>
    <property type="match status" value="1"/>
</dbReference>
<dbReference type="OrthoDB" id="9787787at2"/>
<dbReference type="InterPro" id="IPR015927">
    <property type="entry name" value="Peptidase_S24_S26A/B/C"/>
</dbReference>
<protein>
    <submittedName>
        <fullName evidence="2">Protein UmuD</fullName>
        <ecNumber evidence="2">3.4.21.-</ecNumber>
    </submittedName>
</protein>
<evidence type="ECO:0000259" key="1">
    <source>
        <dbReference type="Pfam" id="PF00717"/>
    </source>
</evidence>
<keyword evidence="2" id="KW-0378">Hydrolase</keyword>
<feature type="domain" description="Peptidase S24/S26A/S26B/S26C" evidence="1">
    <location>
        <begin position="14"/>
        <end position="110"/>
    </location>
</feature>
<dbReference type="Gene3D" id="2.10.109.10">
    <property type="entry name" value="Umud Fragment, subunit A"/>
    <property type="match status" value="1"/>
</dbReference>
<dbReference type="GO" id="GO:0016787">
    <property type="term" value="F:hydrolase activity"/>
    <property type="evidence" value="ECO:0007669"/>
    <property type="project" value="UniProtKB-KW"/>
</dbReference>
<dbReference type="CDD" id="cd06529">
    <property type="entry name" value="S24_LexA-like"/>
    <property type="match status" value="1"/>
</dbReference>
<dbReference type="SUPFAM" id="SSF51306">
    <property type="entry name" value="LexA/Signal peptidase"/>
    <property type="match status" value="1"/>
</dbReference>
<name>A0A5E6P4I5_PSEFL</name>
<proteinExistence type="predicted"/>
<evidence type="ECO:0000313" key="3">
    <source>
        <dbReference type="Proteomes" id="UP000399692"/>
    </source>
</evidence>
<reference evidence="2 3" key="1">
    <citation type="submission" date="2019-09" db="EMBL/GenBank/DDBJ databases">
        <authorList>
            <person name="Chandra G."/>
            <person name="Truman W A."/>
        </authorList>
    </citation>
    <scope>NUCLEOTIDE SEQUENCE [LARGE SCALE GENOMIC DNA]</scope>
    <source>
        <strain evidence="2">PS631</strain>
    </source>
</reference>
<sequence length="124" mass="13538">MQPVSAFAGAEDLQAISLDDLLQIRGPSVYLVRIDGDSMQGAGIFDEDVVIVDKAIDARAGHIVIAAVNGEPVCKRLDYIGRQIVLRSENPRYAPRFIMEGDEFSVWGVVTYSLRSHGPMSCIS</sequence>
<dbReference type="PANTHER" id="PTHR33516">
    <property type="entry name" value="LEXA REPRESSOR"/>
    <property type="match status" value="1"/>
</dbReference>
<dbReference type="InterPro" id="IPR036286">
    <property type="entry name" value="LexA/Signal_pep-like_sf"/>
</dbReference>